<feature type="compositionally biased region" description="Low complexity" evidence="1">
    <location>
        <begin position="238"/>
        <end position="250"/>
    </location>
</feature>
<gene>
    <name evidence="2" type="ORF">OH76DRAFT_1553326</name>
</gene>
<evidence type="ECO:0000313" key="2">
    <source>
        <dbReference type="EMBL" id="RDX53887.1"/>
    </source>
</evidence>
<feature type="region of interest" description="Disordered" evidence="1">
    <location>
        <begin position="233"/>
        <end position="317"/>
    </location>
</feature>
<organism evidence="2 3">
    <name type="scientific">Lentinus brumalis</name>
    <dbReference type="NCBI Taxonomy" id="2498619"/>
    <lineage>
        <taxon>Eukaryota</taxon>
        <taxon>Fungi</taxon>
        <taxon>Dikarya</taxon>
        <taxon>Basidiomycota</taxon>
        <taxon>Agaricomycotina</taxon>
        <taxon>Agaricomycetes</taxon>
        <taxon>Polyporales</taxon>
        <taxon>Polyporaceae</taxon>
        <taxon>Lentinus</taxon>
    </lineage>
</organism>
<dbReference type="STRING" id="139420.A0A371DMW5"/>
<evidence type="ECO:0000313" key="3">
    <source>
        <dbReference type="Proteomes" id="UP000256964"/>
    </source>
</evidence>
<reference evidence="2 3" key="1">
    <citation type="journal article" date="2018" name="Biotechnol. Biofuels">
        <title>Integrative visual omics of the white-rot fungus Polyporus brumalis exposes the biotechnological potential of its oxidative enzymes for delignifying raw plant biomass.</title>
        <authorList>
            <person name="Miyauchi S."/>
            <person name="Rancon A."/>
            <person name="Drula E."/>
            <person name="Hage H."/>
            <person name="Chaduli D."/>
            <person name="Favel A."/>
            <person name="Grisel S."/>
            <person name="Henrissat B."/>
            <person name="Herpoel-Gimbert I."/>
            <person name="Ruiz-Duenas F.J."/>
            <person name="Chevret D."/>
            <person name="Hainaut M."/>
            <person name="Lin J."/>
            <person name="Wang M."/>
            <person name="Pangilinan J."/>
            <person name="Lipzen A."/>
            <person name="Lesage-Meessen L."/>
            <person name="Navarro D."/>
            <person name="Riley R."/>
            <person name="Grigoriev I.V."/>
            <person name="Zhou S."/>
            <person name="Raouche S."/>
            <person name="Rosso M.N."/>
        </authorList>
    </citation>
    <scope>NUCLEOTIDE SEQUENCE [LARGE SCALE GENOMIC DNA]</scope>
    <source>
        <strain evidence="2 3">BRFM 1820</strain>
    </source>
</reference>
<proteinExistence type="predicted"/>
<evidence type="ECO:0000256" key="1">
    <source>
        <dbReference type="SAM" id="MobiDB-lite"/>
    </source>
</evidence>
<sequence length="317" mass="33415">MGVGADGQQPNYILAQLDEGSRPAGRYFNSKVRTHVHVYGTIVVPTVIGALVQSTYTLDNDGTTPFSSAFAASALIQEVDDQLFFDSGTLPDGDHVLVVNVTTTASGGAPYLLGYIKYTATTPTKTTSSSTSATATGSASATAVPRPIRYFRQRRKLANHSRMSIDLVEELVDEPKSELSQSAPSPFPSDLSASRSGAPSISYAASIVQSYRKYSASQVAGRLYAAELARQRAGAGPGSSAGSPYGGSSSREGESPGSGGPAWQSDRKESVPPPVPEEPEPEAVQHEDSGIRFRDGDPVSVRVEDLVNRPPDYDAPS</sequence>
<name>A0A371DMW5_9APHY</name>
<accession>A0A371DMW5</accession>
<feature type="compositionally biased region" description="Basic and acidic residues" evidence="1">
    <location>
        <begin position="283"/>
        <end position="307"/>
    </location>
</feature>
<dbReference type="EMBL" id="KZ857386">
    <property type="protein sequence ID" value="RDX53887.1"/>
    <property type="molecule type" value="Genomic_DNA"/>
</dbReference>
<feature type="region of interest" description="Disordered" evidence="1">
    <location>
        <begin position="176"/>
        <end position="197"/>
    </location>
</feature>
<dbReference type="OrthoDB" id="3265734at2759"/>
<dbReference type="AlphaFoldDB" id="A0A371DMW5"/>
<dbReference type="Proteomes" id="UP000256964">
    <property type="component" value="Unassembled WGS sequence"/>
</dbReference>
<keyword evidence="3" id="KW-1185">Reference proteome</keyword>
<protein>
    <submittedName>
        <fullName evidence="2">Uncharacterized protein</fullName>
    </submittedName>
</protein>